<dbReference type="RefSeq" id="WP_015184725.1">
    <property type="nucleotide sequence ID" value="NC_019738.1"/>
</dbReference>
<proteinExistence type="predicted"/>
<protein>
    <submittedName>
        <fullName evidence="1">Uncharacterized protein</fullName>
    </submittedName>
</protein>
<keyword evidence="2" id="KW-1185">Reference proteome</keyword>
<dbReference type="HOGENOM" id="CLU_2480371_0_0_3"/>
<dbReference type="EMBL" id="CP003630">
    <property type="protein sequence ID" value="AFZ20590.1"/>
    <property type="molecule type" value="Genomic_DNA"/>
</dbReference>
<evidence type="ECO:0000313" key="2">
    <source>
        <dbReference type="Proteomes" id="UP000010471"/>
    </source>
</evidence>
<dbReference type="AlphaFoldDB" id="K9WJN2"/>
<dbReference type="OrthoDB" id="462343at2"/>
<accession>K9WJN2</accession>
<reference evidence="1 2" key="1">
    <citation type="submission" date="2012-06" db="EMBL/GenBank/DDBJ databases">
        <title>Finished chromosome of genome of Microcoleus sp. PCC 7113.</title>
        <authorList>
            <consortium name="US DOE Joint Genome Institute"/>
            <person name="Gugger M."/>
            <person name="Coursin T."/>
            <person name="Rippka R."/>
            <person name="Tandeau De Marsac N."/>
            <person name="Huntemann M."/>
            <person name="Wei C.-L."/>
            <person name="Han J."/>
            <person name="Detter J.C."/>
            <person name="Han C."/>
            <person name="Tapia R."/>
            <person name="Chen A."/>
            <person name="Kyrpides N."/>
            <person name="Mavromatis K."/>
            <person name="Markowitz V."/>
            <person name="Szeto E."/>
            <person name="Ivanova N."/>
            <person name="Pagani I."/>
            <person name="Pati A."/>
            <person name="Goodwin L."/>
            <person name="Nordberg H.P."/>
            <person name="Cantor M.N."/>
            <person name="Hua S.X."/>
            <person name="Woyke T."/>
            <person name="Kerfeld C.A."/>
        </authorList>
    </citation>
    <scope>NUCLEOTIDE SEQUENCE [LARGE SCALE GENOMIC DNA]</scope>
    <source>
        <strain evidence="1 2">PCC 7113</strain>
    </source>
</reference>
<organism evidence="1 2">
    <name type="scientific">Allocoleopsis franciscana PCC 7113</name>
    <dbReference type="NCBI Taxonomy" id="1173027"/>
    <lineage>
        <taxon>Bacteria</taxon>
        <taxon>Bacillati</taxon>
        <taxon>Cyanobacteriota</taxon>
        <taxon>Cyanophyceae</taxon>
        <taxon>Coleofasciculales</taxon>
        <taxon>Coleofasciculaceae</taxon>
        <taxon>Allocoleopsis</taxon>
        <taxon>Allocoleopsis franciscana</taxon>
    </lineage>
</organism>
<dbReference type="STRING" id="1173027.Mic7113_4928"/>
<gene>
    <name evidence="1" type="ORF">Mic7113_4928</name>
</gene>
<dbReference type="eggNOG" id="ENOG5033EES">
    <property type="taxonomic scope" value="Bacteria"/>
</dbReference>
<name>K9WJN2_9CYAN</name>
<evidence type="ECO:0000313" key="1">
    <source>
        <dbReference type="EMBL" id="AFZ20590.1"/>
    </source>
</evidence>
<dbReference type="KEGG" id="mic:Mic7113_4928"/>
<sequence>MLKTFRAWLKGSRLEWIDEIPEFGNRLIQVHVTLLENEPDLEAKSRGRKMAEILEKLSACQPLTDVDPVVWQQEIRQDRSLPGR</sequence>
<dbReference type="Proteomes" id="UP000010471">
    <property type="component" value="Chromosome"/>
</dbReference>